<feature type="non-terminal residue" evidence="1">
    <location>
        <position position="1"/>
    </location>
</feature>
<dbReference type="GeneID" id="20229430"/>
<evidence type="ECO:0000313" key="1">
    <source>
        <dbReference type="EMBL" id="EGB06186.1"/>
    </source>
</evidence>
<evidence type="ECO:0000313" key="2">
    <source>
        <dbReference type="Proteomes" id="UP000002729"/>
    </source>
</evidence>
<dbReference type="Pfam" id="PF08238">
    <property type="entry name" value="Sel1"/>
    <property type="match status" value="2"/>
</dbReference>
<organism evidence="2">
    <name type="scientific">Aureococcus anophagefferens</name>
    <name type="common">Harmful bloom alga</name>
    <dbReference type="NCBI Taxonomy" id="44056"/>
    <lineage>
        <taxon>Eukaryota</taxon>
        <taxon>Sar</taxon>
        <taxon>Stramenopiles</taxon>
        <taxon>Ochrophyta</taxon>
        <taxon>Pelagophyceae</taxon>
        <taxon>Pelagomonadales</taxon>
        <taxon>Pelagomonadaceae</taxon>
        <taxon>Aureococcus</taxon>
    </lineage>
</organism>
<dbReference type="InterPro" id="IPR006597">
    <property type="entry name" value="Sel1-like"/>
</dbReference>
<dbReference type="OrthoDB" id="206966at2759"/>
<dbReference type="PANTHER" id="PTHR45011:SF1">
    <property type="entry name" value="DAP3-BINDING CELL DEATH ENHANCER 1"/>
    <property type="match status" value="1"/>
</dbReference>
<dbReference type="Gene3D" id="1.25.40.10">
    <property type="entry name" value="Tetratricopeptide repeat domain"/>
    <property type="match status" value="1"/>
</dbReference>
<gene>
    <name evidence="1" type="ORF">AURANDRAFT_9561</name>
</gene>
<dbReference type="SUPFAM" id="SSF81901">
    <property type="entry name" value="HCP-like"/>
    <property type="match status" value="1"/>
</dbReference>
<sequence length="55" mass="5965">SAVQVFSYFKLSAEQGFTAAQLNVGDAYEHGKGVEADLEEAVRWYQLAALKGNEG</sequence>
<dbReference type="InterPro" id="IPR052748">
    <property type="entry name" value="ISR_Activator"/>
</dbReference>
<evidence type="ECO:0008006" key="3">
    <source>
        <dbReference type="Google" id="ProtNLM"/>
    </source>
</evidence>
<name>F0YFD5_AURAN</name>
<keyword evidence="2" id="KW-1185">Reference proteome</keyword>
<dbReference type="InParanoid" id="F0YFD5"/>
<proteinExistence type="predicted"/>
<dbReference type="AlphaFoldDB" id="F0YFD5"/>
<reference evidence="1 2" key="1">
    <citation type="journal article" date="2011" name="Proc. Natl. Acad. Sci. U.S.A.">
        <title>Niche of harmful alga Aureococcus anophagefferens revealed through ecogenomics.</title>
        <authorList>
            <person name="Gobler C.J."/>
            <person name="Berry D.L."/>
            <person name="Dyhrman S.T."/>
            <person name="Wilhelm S.W."/>
            <person name="Salamov A."/>
            <person name="Lobanov A.V."/>
            <person name="Zhang Y."/>
            <person name="Collier J.L."/>
            <person name="Wurch L.L."/>
            <person name="Kustka A.B."/>
            <person name="Dill B.D."/>
            <person name="Shah M."/>
            <person name="VerBerkmoes N.C."/>
            <person name="Kuo A."/>
            <person name="Terry A."/>
            <person name="Pangilinan J."/>
            <person name="Lindquist E.A."/>
            <person name="Lucas S."/>
            <person name="Paulsen I.T."/>
            <person name="Hattenrath-Lehmann T.K."/>
            <person name="Talmage S.C."/>
            <person name="Walker E.A."/>
            <person name="Koch F."/>
            <person name="Burson A.M."/>
            <person name="Marcoval M.A."/>
            <person name="Tang Y.Z."/>
            <person name="Lecleir G.R."/>
            <person name="Coyne K.J."/>
            <person name="Berg G.M."/>
            <person name="Bertrand E.M."/>
            <person name="Saito M.A."/>
            <person name="Gladyshev V.N."/>
            <person name="Grigoriev I.V."/>
        </authorList>
    </citation>
    <scope>NUCLEOTIDE SEQUENCE [LARGE SCALE GENOMIC DNA]</scope>
    <source>
        <strain evidence="2">CCMP 1984</strain>
    </source>
</reference>
<dbReference type="GO" id="GO:0005739">
    <property type="term" value="C:mitochondrion"/>
    <property type="evidence" value="ECO:0007669"/>
    <property type="project" value="TreeGrafter"/>
</dbReference>
<protein>
    <recommendedName>
        <fullName evidence="3">Sel1 repeat family protein</fullName>
    </recommendedName>
</protein>
<dbReference type="InterPro" id="IPR011990">
    <property type="entry name" value="TPR-like_helical_dom_sf"/>
</dbReference>
<dbReference type="EMBL" id="GL833136">
    <property type="protein sequence ID" value="EGB06186.1"/>
    <property type="molecule type" value="Genomic_DNA"/>
</dbReference>
<accession>F0YFD5</accession>
<dbReference type="RefSeq" id="XP_009039136.1">
    <property type="nucleotide sequence ID" value="XM_009040888.1"/>
</dbReference>
<dbReference type="KEGG" id="aaf:AURANDRAFT_9561"/>
<dbReference type="SMART" id="SM00671">
    <property type="entry name" value="SEL1"/>
    <property type="match status" value="1"/>
</dbReference>
<feature type="non-terminal residue" evidence="1">
    <location>
        <position position="55"/>
    </location>
</feature>
<dbReference type="PANTHER" id="PTHR45011">
    <property type="entry name" value="DAP3-BINDING CELL DEATH ENHANCER 1"/>
    <property type="match status" value="1"/>
</dbReference>
<dbReference type="Proteomes" id="UP000002729">
    <property type="component" value="Unassembled WGS sequence"/>
</dbReference>